<reference evidence="6 7" key="1">
    <citation type="submission" date="2019-03" db="EMBL/GenBank/DDBJ databases">
        <title>Draft genome sequences of novel Actinobacteria.</title>
        <authorList>
            <person name="Sahin N."/>
            <person name="Ay H."/>
            <person name="Saygin H."/>
        </authorList>
    </citation>
    <scope>NUCLEOTIDE SEQUENCE [LARGE SCALE GENOMIC DNA]</scope>
    <source>
        <strain evidence="6 7">DSM 41900</strain>
    </source>
</reference>
<dbReference type="Gene3D" id="1.10.10.10">
    <property type="entry name" value="Winged helix-like DNA-binding domain superfamily/Winged helix DNA-binding domain"/>
    <property type="match status" value="1"/>
</dbReference>
<evidence type="ECO:0000256" key="3">
    <source>
        <dbReference type="ARBA" id="ARBA00023125"/>
    </source>
</evidence>
<dbReference type="GO" id="GO:0003700">
    <property type="term" value="F:DNA-binding transcription factor activity"/>
    <property type="evidence" value="ECO:0007669"/>
    <property type="project" value="InterPro"/>
</dbReference>
<name>A0A4R4TM51_9ACTN</name>
<dbReference type="SUPFAM" id="SSF53850">
    <property type="entry name" value="Periplasmic binding protein-like II"/>
    <property type="match status" value="1"/>
</dbReference>
<dbReference type="EMBL" id="SMKI01000048">
    <property type="protein sequence ID" value="TDC77706.1"/>
    <property type="molecule type" value="Genomic_DNA"/>
</dbReference>
<dbReference type="Gene3D" id="3.40.190.10">
    <property type="entry name" value="Periplasmic binding protein-like II"/>
    <property type="match status" value="2"/>
</dbReference>
<dbReference type="InterPro" id="IPR005119">
    <property type="entry name" value="LysR_subst-bd"/>
</dbReference>
<dbReference type="PANTHER" id="PTHR30346:SF0">
    <property type="entry name" value="HCA OPERON TRANSCRIPTIONAL ACTIVATOR HCAR"/>
    <property type="match status" value="1"/>
</dbReference>
<dbReference type="PROSITE" id="PS50931">
    <property type="entry name" value="HTH_LYSR"/>
    <property type="match status" value="1"/>
</dbReference>
<dbReference type="OrthoDB" id="3176554at2"/>
<dbReference type="SUPFAM" id="SSF46785">
    <property type="entry name" value="Winged helix' DNA-binding domain"/>
    <property type="match status" value="1"/>
</dbReference>
<dbReference type="InterPro" id="IPR036390">
    <property type="entry name" value="WH_DNA-bd_sf"/>
</dbReference>
<evidence type="ECO:0000313" key="6">
    <source>
        <dbReference type="EMBL" id="TDC77706.1"/>
    </source>
</evidence>
<keyword evidence="7" id="KW-1185">Reference proteome</keyword>
<proteinExistence type="inferred from homology"/>
<dbReference type="GO" id="GO:0003677">
    <property type="term" value="F:DNA binding"/>
    <property type="evidence" value="ECO:0007669"/>
    <property type="project" value="UniProtKB-KW"/>
</dbReference>
<keyword evidence="3" id="KW-0238">DNA-binding</keyword>
<evidence type="ECO:0000256" key="1">
    <source>
        <dbReference type="ARBA" id="ARBA00009437"/>
    </source>
</evidence>
<dbReference type="Pfam" id="PF00126">
    <property type="entry name" value="HTH_1"/>
    <property type="match status" value="1"/>
</dbReference>
<dbReference type="AlphaFoldDB" id="A0A4R4TM51"/>
<comment type="caution">
    <text evidence="6">The sequence shown here is derived from an EMBL/GenBank/DDBJ whole genome shotgun (WGS) entry which is preliminary data.</text>
</comment>
<evidence type="ECO:0000259" key="5">
    <source>
        <dbReference type="PROSITE" id="PS50931"/>
    </source>
</evidence>
<dbReference type="GO" id="GO:0032993">
    <property type="term" value="C:protein-DNA complex"/>
    <property type="evidence" value="ECO:0007669"/>
    <property type="project" value="TreeGrafter"/>
</dbReference>
<dbReference type="RefSeq" id="WP_132816959.1">
    <property type="nucleotide sequence ID" value="NZ_SMKI01000048.1"/>
</dbReference>
<protein>
    <submittedName>
        <fullName evidence="6">LysR family transcriptional regulator</fullName>
    </submittedName>
</protein>
<accession>A0A4R4TM51</accession>
<evidence type="ECO:0000256" key="4">
    <source>
        <dbReference type="ARBA" id="ARBA00023163"/>
    </source>
</evidence>
<comment type="similarity">
    <text evidence="1">Belongs to the LysR transcriptional regulatory family.</text>
</comment>
<dbReference type="PANTHER" id="PTHR30346">
    <property type="entry name" value="TRANSCRIPTIONAL DUAL REGULATOR HCAR-RELATED"/>
    <property type="match status" value="1"/>
</dbReference>
<evidence type="ECO:0000313" key="7">
    <source>
        <dbReference type="Proteomes" id="UP000295345"/>
    </source>
</evidence>
<feature type="domain" description="HTH lysR-type" evidence="5">
    <location>
        <begin position="5"/>
        <end position="62"/>
    </location>
</feature>
<dbReference type="FunFam" id="1.10.10.10:FF:000001">
    <property type="entry name" value="LysR family transcriptional regulator"/>
    <property type="match status" value="1"/>
</dbReference>
<evidence type="ECO:0000256" key="2">
    <source>
        <dbReference type="ARBA" id="ARBA00023015"/>
    </source>
</evidence>
<dbReference type="InterPro" id="IPR036388">
    <property type="entry name" value="WH-like_DNA-bd_sf"/>
</dbReference>
<gene>
    <name evidence="6" type="ORF">E1283_06675</name>
</gene>
<keyword evidence="2" id="KW-0805">Transcription regulation</keyword>
<dbReference type="PRINTS" id="PR00039">
    <property type="entry name" value="HTHLYSR"/>
</dbReference>
<dbReference type="InterPro" id="IPR000847">
    <property type="entry name" value="LysR_HTH_N"/>
</dbReference>
<sequence>MPTQFTLEQLRGFVAVAEEGHFGRAADRLRITQPPLSRQVQKLERALEVELLVRTGRAVLLTAAGRAFLTEARRILKLTDAAPATARNAARGEAGALSISFTAVAALAVLGSWLRTITGELPMVELTLTEMVTGDQVDAVLAGGVDIGLVRGVPASDVLSVRRVHTESLLLACPRNHPLAALGRPPSLVDIGRHGVVTYHPVVGRYLHELVISVFRQARIEPRYVQRVGQVHSLLALVNAGLGVGLVPRTAARLRLPNLAFTEIDGLSPDVVETHSVWRTDHANPALDALLRLIGSGHDRTLDGLGTQP</sequence>
<organism evidence="6 7">
    <name type="scientific">Streptomyces hainanensis</name>
    <dbReference type="NCBI Taxonomy" id="402648"/>
    <lineage>
        <taxon>Bacteria</taxon>
        <taxon>Bacillati</taxon>
        <taxon>Actinomycetota</taxon>
        <taxon>Actinomycetes</taxon>
        <taxon>Kitasatosporales</taxon>
        <taxon>Streptomycetaceae</taxon>
        <taxon>Streptomyces</taxon>
    </lineage>
</organism>
<dbReference type="Pfam" id="PF03466">
    <property type="entry name" value="LysR_substrate"/>
    <property type="match status" value="1"/>
</dbReference>
<keyword evidence="4" id="KW-0804">Transcription</keyword>
<dbReference type="Proteomes" id="UP000295345">
    <property type="component" value="Unassembled WGS sequence"/>
</dbReference>